<dbReference type="RefSeq" id="WP_371434499.1">
    <property type="nucleotide sequence ID" value="NZ_JBHSRS010000005.1"/>
</dbReference>
<evidence type="ECO:0000256" key="1">
    <source>
        <dbReference type="ARBA" id="ARBA00006987"/>
    </source>
</evidence>
<dbReference type="PIRSF" id="PIRSF017082">
    <property type="entry name" value="YflP"/>
    <property type="match status" value="1"/>
</dbReference>
<reference evidence="3" key="1">
    <citation type="journal article" date="2019" name="Int. J. Syst. Evol. Microbiol.">
        <title>The Global Catalogue of Microorganisms (GCM) 10K type strain sequencing project: providing services to taxonomists for standard genome sequencing and annotation.</title>
        <authorList>
            <consortium name="The Broad Institute Genomics Platform"/>
            <consortium name="The Broad Institute Genome Sequencing Center for Infectious Disease"/>
            <person name="Wu L."/>
            <person name="Ma J."/>
        </authorList>
    </citation>
    <scope>NUCLEOTIDE SEQUENCE [LARGE SCALE GENOMIC DNA]</scope>
    <source>
        <strain evidence="3">CCUG 39402</strain>
    </source>
</reference>
<dbReference type="Gene3D" id="3.40.190.10">
    <property type="entry name" value="Periplasmic binding protein-like II"/>
    <property type="match status" value="1"/>
</dbReference>
<comment type="similarity">
    <text evidence="1">Belongs to the UPF0065 (bug) family.</text>
</comment>
<evidence type="ECO:0000313" key="2">
    <source>
        <dbReference type="EMBL" id="MFC6280159.1"/>
    </source>
</evidence>
<name>A0ABW1TRC4_9BURK</name>
<dbReference type="Gene3D" id="3.40.190.150">
    <property type="entry name" value="Bordetella uptake gene, domain 1"/>
    <property type="match status" value="1"/>
</dbReference>
<accession>A0ABW1TRC4</accession>
<dbReference type="SUPFAM" id="SSF53850">
    <property type="entry name" value="Periplasmic binding protein-like II"/>
    <property type="match status" value="1"/>
</dbReference>
<comment type="caution">
    <text evidence="2">The sequence shown here is derived from an EMBL/GenBank/DDBJ whole genome shotgun (WGS) entry which is preliminary data.</text>
</comment>
<organism evidence="2 3">
    <name type="scientific">Polaromonas aquatica</name>
    <dbReference type="NCBI Taxonomy" id="332657"/>
    <lineage>
        <taxon>Bacteria</taxon>
        <taxon>Pseudomonadati</taxon>
        <taxon>Pseudomonadota</taxon>
        <taxon>Betaproteobacteria</taxon>
        <taxon>Burkholderiales</taxon>
        <taxon>Comamonadaceae</taxon>
        <taxon>Polaromonas</taxon>
    </lineage>
</organism>
<dbReference type="PANTHER" id="PTHR42928">
    <property type="entry name" value="TRICARBOXYLATE-BINDING PROTEIN"/>
    <property type="match status" value="1"/>
</dbReference>
<dbReference type="PANTHER" id="PTHR42928:SF5">
    <property type="entry name" value="BLR1237 PROTEIN"/>
    <property type="match status" value="1"/>
</dbReference>
<proteinExistence type="inferred from homology"/>
<protein>
    <submittedName>
        <fullName evidence="2">Bug family tripartite tricarboxylate transporter substrate binding protein</fullName>
    </submittedName>
</protein>
<dbReference type="Pfam" id="PF03401">
    <property type="entry name" value="TctC"/>
    <property type="match status" value="1"/>
</dbReference>
<gene>
    <name evidence="2" type="ORF">ACFQND_02810</name>
</gene>
<dbReference type="InterPro" id="IPR042100">
    <property type="entry name" value="Bug_dom1"/>
</dbReference>
<keyword evidence="3" id="KW-1185">Reference proteome</keyword>
<dbReference type="Proteomes" id="UP001596270">
    <property type="component" value="Unassembled WGS sequence"/>
</dbReference>
<dbReference type="EMBL" id="JBHSRS010000005">
    <property type="protein sequence ID" value="MFC6280159.1"/>
    <property type="molecule type" value="Genomic_DNA"/>
</dbReference>
<dbReference type="CDD" id="cd07012">
    <property type="entry name" value="PBP2_Bug_TTT"/>
    <property type="match status" value="1"/>
</dbReference>
<evidence type="ECO:0000313" key="3">
    <source>
        <dbReference type="Proteomes" id="UP001596270"/>
    </source>
</evidence>
<dbReference type="InterPro" id="IPR005064">
    <property type="entry name" value="BUG"/>
</dbReference>
<sequence length="340" mass="36093">MKSASTSESSGHKPVRYFLLRSMAVAGMACALGLSALASARADTWPSKPVTIISPYAPGGTNDIVARLLADRFQKIFGQPFVVENRPGAAGILGASFVMRAAPDGYTLLSGNNAALVVQSVVKSPSPYDPASAFTPLVKIADAPNYIGVSADLPVKSIGELVALARREPGKLNYSSAGSGSFGNFLVEYFKLLTGTDIVHIPAKSSGPALTELMAGRIQLMMDPLVLSQRNGGRVKVLATTQSTRLDAYPDIPTIKESGGPEINIVGWFGWVGPANLPKEVVEKIDAATRTVMADPETRKILIAAGVVPSPLYSAQFGAMIREDVKRYQDIKVRAKMMVE</sequence>